<organism evidence="1 2">
    <name type="scientific">Natronoglycomyces albus</name>
    <dbReference type="NCBI Taxonomy" id="2811108"/>
    <lineage>
        <taxon>Bacteria</taxon>
        <taxon>Bacillati</taxon>
        <taxon>Actinomycetota</taxon>
        <taxon>Actinomycetes</taxon>
        <taxon>Glycomycetales</taxon>
        <taxon>Glycomycetaceae</taxon>
        <taxon>Natronoglycomyces</taxon>
    </lineage>
</organism>
<dbReference type="EMBL" id="CP070496">
    <property type="protein sequence ID" value="QSB04962.1"/>
    <property type="molecule type" value="Genomic_DNA"/>
</dbReference>
<proteinExistence type="predicted"/>
<keyword evidence="2" id="KW-1185">Reference proteome</keyword>
<evidence type="ECO:0000313" key="2">
    <source>
        <dbReference type="Proteomes" id="UP000662939"/>
    </source>
</evidence>
<name>A0A895XMH1_9ACTN</name>
<evidence type="ECO:0000313" key="1">
    <source>
        <dbReference type="EMBL" id="QSB04962.1"/>
    </source>
</evidence>
<sequence>MAAPSYHLEYATSVTPREAIEFFARELNMEIVPIPDERESCTRRELDIYAYDDPPNEFTEWMEALELGVDKVLIVSFFPAKFMPEGHTESTVVAKIVAALKRFVSENDGQGYFTMNFEIMLGDFTGERPAFDPYLRDEIDYNSSGDFDTVLSDVDVRPLMKLP</sequence>
<accession>A0A895XMH1</accession>
<protein>
    <submittedName>
        <fullName evidence="1">Uncharacterized protein</fullName>
    </submittedName>
</protein>
<dbReference type="RefSeq" id="WP_213170962.1">
    <property type="nucleotide sequence ID" value="NZ_CP070496.1"/>
</dbReference>
<dbReference type="KEGG" id="nav:JQS30_14540"/>
<gene>
    <name evidence="1" type="ORF">JQS30_14540</name>
</gene>
<reference evidence="1" key="1">
    <citation type="submission" date="2021-02" db="EMBL/GenBank/DDBJ databases">
        <title>Natronoglycomyces albus gen. nov., sp. nov, a haloalkaliphilic actinobacterium from a soda solonchak soil.</title>
        <authorList>
            <person name="Sorokin D.Y."/>
            <person name="Khijniak T.V."/>
            <person name="Zakharycheva A.P."/>
            <person name="Boueva O.V."/>
            <person name="Ariskina E.V."/>
            <person name="Hahnke R.L."/>
            <person name="Bunk B."/>
            <person name="Sproer C."/>
            <person name="Schumann P."/>
            <person name="Evtushenko L.I."/>
            <person name="Kublanov I.V."/>
        </authorList>
    </citation>
    <scope>NUCLEOTIDE SEQUENCE</scope>
    <source>
        <strain evidence="1">DSM 106290</strain>
    </source>
</reference>
<dbReference type="AlphaFoldDB" id="A0A895XMH1"/>
<dbReference type="Proteomes" id="UP000662939">
    <property type="component" value="Chromosome"/>
</dbReference>